<dbReference type="EMBL" id="LNTY01000028">
    <property type="protein sequence ID" value="KXF82213.1"/>
    <property type="molecule type" value="Genomic_DNA"/>
</dbReference>
<evidence type="ECO:0008006" key="4">
    <source>
        <dbReference type="Google" id="ProtNLM"/>
    </source>
</evidence>
<name>A0A135I9S8_9GAMM</name>
<gene>
    <name evidence="2" type="ORF">ATN88_24965</name>
</gene>
<dbReference type="RefSeq" id="WP_067414312.1">
    <property type="nucleotide sequence ID" value="NZ_LNTY01000028.1"/>
</dbReference>
<dbReference type="Proteomes" id="UP000070529">
    <property type="component" value="Unassembled WGS sequence"/>
</dbReference>
<feature type="transmembrane region" description="Helical" evidence="1">
    <location>
        <begin position="62"/>
        <end position="81"/>
    </location>
</feature>
<protein>
    <recommendedName>
        <fullName evidence="4">SMODS and SLOG-associating 2TM effector domain-containing protein</fullName>
    </recommendedName>
</protein>
<keyword evidence="1" id="KW-0812">Transmembrane</keyword>
<reference evidence="2 3" key="1">
    <citation type="submission" date="2015-11" db="EMBL/GenBank/DDBJ databases">
        <title>Genomic Taxonomy of the Vibrionaceae.</title>
        <authorList>
            <person name="Gomez-Gil B."/>
            <person name="Enciso-Ibarra J."/>
        </authorList>
    </citation>
    <scope>NUCLEOTIDE SEQUENCE [LARGE SCALE GENOMIC DNA]</scope>
    <source>
        <strain evidence="2 3">CAIM 912</strain>
    </source>
</reference>
<evidence type="ECO:0000313" key="2">
    <source>
        <dbReference type="EMBL" id="KXF82213.1"/>
    </source>
</evidence>
<proteinExistence type="predicted"/>
<evidence type="ECO:0000256" key="1">
    <source>
        <dbReference type="SAM" id="Phobius"/>
    </source>
</evidence>
<keyword evidence="1" id="KW-0472">Membrane</keyword>
<feature type="transmembrane region" description="Helical" evidence="1">
    <location>
        <begin position="36"/>
        <end position="56"/>
    </location>
</feature>
<dbReference type="STRING" id="294935.ATN88_24965"/>
<comment type="caution">
    <text evidence="2">The sequence shown here is derived from an EMBL/GenBank/DDBJ whole genome shotgun (WGS) entry which is preliminary data.</text>
</comment>
<accession>A0A135I9S8</accession>
<keyword evidence="3" id="KW-1185">Reference proteome</keyword>
<dbReference type="AlphaFoldDB" id="A0A135I9S8"/>
<dbReference type="OrthoDB" id="7065952at2"/>
<organism evidence="2 3">
    <name type="scientific">Enterovibrio coralii</name>
    <dbReference type="NCBI Taxonomy" id="294935"/>
    <lineage>
        <taxon>Bacteria</taxon>
        <taxon>Pseudomonadati</taxon>
        <taxon>Pseudomonadota</taxon>
        <taxon>Gammaproteobacteria</taxon>
        <taxon>Vibrionales</taxon>
        <taxon>Vibrionaceae</taxon>
        <taxon>Enterovibrio</taxon>
    </lineage>
</organism>
<sequence length="159" mass="18401">METKELSSLIEVEQQIEVRISDFNSRRFKLKRYNNYLVIFQAVFSSVTTALIAINSKLNIDMLAFIAIAVSAMSSLAGLFLSQFMFHERLASQISTVCSLRELSAAIKIRKKLEQDDRQTYEIKLQDVEDYFNQMQTILNVANHEWQKLAKSGQKRKDK</sequence>
<evidence type="ECO:0000313" key="3">
    <source>
        <dbReference type="Proteomes" id="UP000070529"/>
    </source>
</evidence>
<keyword evidence="1" id="KW-1133">Transmembrane helix</keyword>